<dbReference type="InterPro" id="IPR045828">
    <property type="entry name" value="PKD_Bacteroidetes"/>
</dbReference>
<evidence type="ECO:0000313" key="4">
    <source>
        <dbReference type="Proteomes" id="UP001501725"/>
    </source>
</evidence>
<evidence type="ECO:0000259" key="1">
    <source>
        <dbReference type="Pfam" id="PF18962"/>
    </source>
</evidence>
<protein>
    <recommendedName>
        <fullName evidence="5">T9SS type A sorting domain-containing protein</fullName>
    </recommendedName>
</protein>
<dbReference type="Pfam" id="PF18962">
    <property type="entry name" value="Por_Secre_tail"/>
    <property type="match status" value="1"/>
</dbReference>
<dbReference type="NCBIfam" id="TIGR02276">
    <property type="entry name" value="beta_rpt_yvtn"/>
    <property type="match status" value="5"/>
</dbReference>
<dbReference type="InterPro" id="IPR019405">
    <property type="entry name" value="Lactonase_7-beta_prop"/>
</dbReference>
<dbReference type="InterPro" id="IPR026444">
    <property type="entry name" value="Secre_tail"/>
</dbReference>
<dbReference type="Pfam" id="PF10282">
    <property type="entry name" value="Lactonase"/>
    <property type="match status" value="2"/>
</dbReference>
<dbReference type="Gene3D" id="2.130.10.10">
    <property type="entry name" value="YVTN repeat-like/Quinoprotein amine dehydrogenase"/>
    <property type="match status" value="2"/>
</dbReference>
<sequence length="1742" mass="172992">MNFSGTPGGVSFTWTNNTPSIGLVASGSGNIPAFSATNATNAAVTATITVTPVLTGRAYIPNNVNAGTVSVINLATGASIGSPITVGSFPFGVAVLPDRNKVFVSNSGSDNVSVISTATNTVTATINHTNPHGLVASPDGSRVYVGGFSAGTVSRIDAATNVSTFMANVPSPEGMAVSPDGARLYVASATGNSLASVNTTTNAVTNIPVGTAPHGVAVTPNGQFVYVANNGSDNVSVVNTGSNTVVATIVVGDAPLGVAVSPDGTKVYVANSGSDNVSVISTASNTVTATVNVGDYPYGVSVTPDGTQAYVANKNSNNLSVINTATNAVTGPVAAGSSPIALGNFIVACATAGTAKTFDITVNPTAAISYTGSPYCTSAASASVTRTGAAGGTYSYVNASLAQSGLGNFDAATGTFEPATSTPGTYTVTYTVDAGGGCGIQTPTATVTITAPPTATLSYAGTPFCSNAGTISPTLNGTNAYTGGTYSAPAGLSINTTTGAINTGTSTAGTYTVTYSTPAAGGCAAATATASVTITARPTATLSYTGTPFCSNAGTINPTLTGTNAYTGGTFSAPAGLSINATTGVINTGTSTAGTYTVTYSTPAADGCAAVTATTSVTITARPTATLSYTGTPFCSNAGTVNPTLNGTNAYTGGSYSAPAGLSINATTGAINTGTSTAGTYTVTYSTPVAGGCAAVTATASVTITARPTATISYAGTPYCSNAGTVNPTLAGTNAYTGGTYSAPAGLMIDAATGAINTGTSTAGTYTVTYSTPAAGGCTAVTATTSVTITARPTATLAYAGTPYCSNAGTVNPTLGGTNAYTGGSYSAPAGLSIDATTGAINTGTSTAGTYTVTYATPVAGGCAAVTATASVTITARPTATLSYAGTPYCSNAGTVNPTLNGTNAYTGGTYSAPAGLSINAATGAINTGTSTAGTYTVTYSTPVAGGCAAVTATASVTITARPTATLSYAGTPFCKDLTTAVPTLTGTNAYTGGTYTYVPVTVGTPAYTLDAFAAGTGTFNPSTSNTNLSGNTVYTVTYATPVAGGCAAVTAAATVTIKPTPTVNPIANQTVCAGTSTNAVNFSGIVSPTTYNWTNSNTNFGLAAATSSGNIASFTTLVNSDIVQTSTITVTPTADGCTGAPVTFTITANPTPAIPAQNQVICSDATFTVNPATSLPGTIVPANTTYSWAQPSAPGLSNLAAGNNATNISGAPKNNTNAAVMVVYNVMPTSGAAGSCPGAPFNVTVTVNAKPVVPSPQTVTVCSDAQFTLSPVDASPTTIIPNLTTYTWTAPTLPTGLTGGAAGNAAASITGTLTNNTNAALVAPYTVTPTSGAAGNCVGANFTVNVTVNPKPKMRDTVLTICSGAAFTLTYANAQPTNIVPTGTTYTWTAPVSSPPGAVTNGSAQATGLATISQTLNNPTSNAAAFLTYTVRATGGASVGSCLSNPFSVRVNVNPIPAPPVITTTTAALCQFSRHQNFTATGADMNDANVKFTWSITDAGTTPASNFIDTAVTVARNIGAGTATSNAIISFLSPNDATINVRSIATYHNVACTSAAATRLVDITGGADNLQSMVIHNGQHFVHLRNTVDTYQWGFDTKDLVRNDVPNERMQSYFLPAPDTVNRHYYAIVTKGACSSKNYYNKSYRRVSLPVPQPEAPAAVLTVAPNPVRGSLHLLGRSLPAGRFTVRVTDVSGRTLMSRQIDNTAGLNRASLDVRALPSGLYFVTLTGTDRAAWTAKFIKE</sequence>
<dbReference type="InterPro" id="IPR015943">
    <property type="entry name" value="WD40/YVTN_repeat-like_dom_sf"/>
</dbReference>
<dbReference type="InterPro" id="IPR011964">
    <property type="entry name" value="YVTN_b-propeller_repeat"/>
</dbReference>
<dbReference type="Proteomes" id="UP001501725">
    <property type="component" value="Unassembled WGS sequence"/>
</dbReference>
<dbReference type="SUPFAM" id="SSF50974">
    <property type="entry name" value="Nitrous oxide reductase, N-terminal domain"/>
    <property type="match status" value="1"/>
</dbReference>
<feature type="domain" description="Secretion system C-terminal sorting" evidence="1">
    <location>
        <begin position="1666"/>
        <end position="1739"/>
    </location>
</feature>
<dbReference type="PANTHER" id="PTHR47197:SF3">
    <property type="entry name" value="DIHYDRO-HEME D1 DEHYDROGENASE"/>
    <property type="match status" value="1"/>
</dbReference>
<dbReference type="InterPro" id="IPR011045">
    <property type="entry name" value="N2O_reductase_N"/>
</dbReference>
<accession>A0ABP8HRI3</accession>
<feature type="domain" description="PKD-like" evidence="2">
    <location>
        <begin position="1361"/>
        <end position="1458"/>
    </location>
</feature>
<evidence type="ECO:0008006" key="5">
    <source>
        <dbReference type="Google" id="ProtNLM"/>
    </source>
</evidence>
<gene>
    <name evidence="3" type="ORF">GCM10023184_43340</name>
</gene>
<comment type="caution">
    <text evidence="3">The sequence shown here is derived from an EMBL/GenBank/DDBJ whole genome shotgun (WGS) entry which is preliminary data.</text>
</comment>
<organism evidence="3 4">
    <name type="scientific">Flaviaesturariibacter amylovorans</name>
    <dbReference type="NCBI Taxonomy" id="1084520"/>
    <lineage>
        <taxon>Bacteria</taxon>
        <taxon>Pseudomonadati</taxon>
        <taxon>Bacteroidota</taxon>
        <taxon>Chitinophagia</taxon>
        <taxon>Chitinophagales</taxon>
        <taxon>Chitinophagaceae</taxon>
        <taxon>Flaviaestuariibacter</taxon>
    </lineage>
</organism>
<feature type="domain" description="PKD-like" evidence="2">
    <location>
        <begin position="1161"/>
        <end position="1252"/>
    </location>
</feature>
<reference evidence="4" key="1">
    <citation type="journal article" date="2019" name="Int. J. Syst. Evol. Microbiol.">
        <title>The Global Catalogue of Microorganisms (GCM) 10K type strain sequencing project: providing services to taxonomists for standard genome sequencing and annotation.</title>
        <authorList>
            <consortium name="The Broad Institute Genomics Platform"/>
            <consortium name="The Broad Institute Genome Sequencing Center for Infectious Disease"/>
            <person name="Wu L."/>
            <person name="Ma J."/>
        </authorList>
    </citation>
    <scope>NUCLEOTIDE SEQUENCE [LARGE SCALE GENOMIC DNA]</scope>
    <source>
        <strain evidence="4">JCM 17919</strain>
    </source>
</reference>
<dbReference type="PANTHER" id="PTHR47197">
    <property type="entry name" value="PROTEIN NIRF"/>
    <property type="match status" value="1"/>
</dbReference>
<feature type="domain" description="PKD-like" evidence="2">
    <location>
        <begin position="1262"/>
        <end position="1353"/>
    </location>
</feature>
<dbReference type="NCBIfam" id="TIGR04183">
    <property type="entry name" value="Por_Secre_tail"/>
    <property type="match status" value="1"/>
</dbReference>
<evidence type="ECO:0000259" key="2">
    <source>
        <dbReference type="Pfam" id="PF19406"/>
    </source>
</evidence>
<name>A0ABP8HRI3_9BACT</name>
<proteinExistence type="predicted"/>
<keyword evidence="4" id="KW-1185">Reference proteome</keyword>
<dbReference type="InterPro" id="IPR051200">
    <property type="entry name" value="Host-pathogen_enzymatic-act"/>
</dbReference>
<evidence type="ECO:0000313" key="3">
    <source>
        <dbReference type="EMBL" id="GAA4343184.1"/>
    </source>
</evidence>
<dbReference type="Pfam" id="PF19406">
    <property type="entry name" value="PKD_5"/>
    <property type="match status" value="3"/>
</dbReference>
<dbReference type="EMBL" id="BAABGY010000016">
    <property type="protein sequence ID" value="GAA4343184.1"/>
    <property type="molecule type" value="Genomic_DNA"/>
</dbReference>